<name>A0AAJ2D8K2_SERFO</name>
<reference evidence="1" key="1">
    <citation type="submission" date="2023-08" db="EMBL/GenBank/DDBJ databases">
        <title>The Comparative Genomic Analysis of Yersiniaceae from Polar Regions.</title>
        <authorList>
            <person name="Goncharov A."/>
            <person name="Aslanov B."/>
            <person name="Kolodzhieva V."/>
            <person name="Azarov D."/>
            <person name="Mochov A."/>
            <person name="Lebedeva E."/>
        </authorList>
    </citation>
    <scope>NUCLEOTIDE SEQUENCE</scope>
    <source>
        <strain evidence="1">Vf</strain>
    </source>
</reference>
<comment type="caution">
    <text evidence="1">The sequence shown here is derived from an EMBL/GenBank/DDBJ whole genome shotgun (WGS) entry which is preliminary data.</text>
</comment>
<evidence type="ECO:0000313" key="1">
    <source>
        <dbReference type="EMBL" id="MDQ9126159.1"/>
    </source>
</evidence>
<dbReference type="RefSeq" id="WP_309046931.1">
    <property type="nucleotide sequence ID" value="NZ_JAVIGA010000005.1"/>
</dbReference>
<dbReference type="AlphaFoldDB" id="A0AAJ2D8K2"/>
<dbReference type="EMBL" id="JAVIGA010000005">
    <property type="protein sequence ID" value="MDQ9126159.1"/>
    <property type="molecule type" value="Genomic_DNA"/>
</dbReference>
<organism evidence="1 2">
    <name type="scientific">Serratia fonticola</name>
    <dbReference type="NCBI Taxonomy" id="47917"/>
    <lineage>
        <taxon>Bacteria</taxon>
        <taxon>Pseudomonadati</taxon>
        <taxon>Pseudomonadota</taxon>
        <taxon>Gammaproteobacteria</taxon>
        <taxon>Enterobacterales</taxon>
        <taxon>Yersiniaceae</taxon>
        <taxon>Serratia</taxon>
    </lineage>
</organism>
<proteinExistence type="predicted"/>
<evidence type="ECO:0000313" key="2">
    <source>
        <dbReference type="Proteomes" id="UP001224622"/>
    </source>
</evidence>
<protein>
    <submittedName>
        <fullName evidence="1">Uncharacterized protein</fullName>
    </submittedName>
</protein>
<sequence>MEQPVSSGYTLSCETEIQTTCRSHENFFCQIDANSFNVHDGRSVQLVTIYRPTVAQEMRGDHSINKAMIPLKTNCLLIDKILFYSLLFIS</sequence>
<gene>
    <name evidence="1" type="ORF">RDT67_06925</name>
</gene>
<dbReference type="Proteomes" id="UP001224622">
    <property type="component" value="Unassembled WGS sequence"/>
</dbReference>
<accession>A0AAJ2D8K2</accession>